<protein>
    <submittedName>
        <fullName evidence="6">Uncharacterized protein</fullName>
    </submittedName>
</protein>
<feature type="domain" description="Terpene synthase metal-binding" evidence="5">
    <location>
        <begin position="270"/>
        <end position="508"/>
    </location>
</feature>
<dbReference type="PANTHER" id="PTHR31225:SF252">
    <property type="entry name" value="TERPENE SYNTHASE 12-RELATED"/>
    <property type="match status" value="1"/>
</dbReference>
<dbReference type="GO" id="GO:0000287">
    <property type="term" value="F:magnesium ion binding"/>
    <property type="evidence" value="ECO:0007669"/>
    <property type="project" value="InterPro"/>
</dbReference>
<dbReference type="InterPro" id="IPR008930">
    <property type="entry name" value="Terpenoid_cyclase/PrenylTrfase"/>
</dbReference>
<feature type="domain" description="Terpene synthase N-terminal" evidence="4">
    <location>
        <begin position="40"/>
        <end position="212"/>
    </location>
</feature>
<dbReference type="SUPFAM" id="SSF48239">
    <property type="entry name" value="Terpenoid cyclases/Protein prenyltransferases"/>
    <property type="match status" value="1"/>
</dbReference>
<dbReference type="InterPro" id="IPR005630">
    <property type="entry name" value="Terpene_synthase_metal-bd"/>
</dbReference>
<dbReference type="GO" id="GO:0016102">
    <property type="term" value="P:diterpenoid biosynthetic process"/>
    <property type="evidence" value="ECO:0007669"/>
    <property type="project" value="InterPro"/>
</dbReference>
<reference evidence="6 7" key="1">
    <citation type="journal article" date="2020" name="IScience">
        <title>Genome Sequencing of the Endangered Kingdonia uniflora (Circaeasteraceae, Ranunculales) Reveals Potential Mechanisms of Evolutionary Specialization.</title>
        <authorList>
            <person name="Sun Y."/>
            <person name="Deng T."/>
            <person name="Zhang A."/>
            <person name="Moore M.J."/>
            <person name="Landis J.B."/>
            <person name="Lin N."/>
            <person name="Zhang H."/>
            <person name="Zhang X."/>
            <person name="Huang J."/>
            <person name="Zhang X."/>
            <person name="Sun H."/>
            <person name="Wang H."/>
        </authorList>
    </citation>
    <scope>NUCLEOTIDE SEQUENCE [LARGE SCALE GENOMIC DNA]</scope>
    <source>
        <strain evidence="6">TB1705</strain>
        <tissue evidence="6">Leaf</tissue>
    </source>
</reference>
<dbReference type="InterPro" id="IPR001906">
    <property type="entry name" value="Terpene_synth_N"/>
</dbReference>
<dbReference type="EMBL" id="JACGCM010000758">
    <property type="protein sequence ID" value="KAF6167360.1"/>
    <property type="molecule type" value="Genomic_DNA"/>
</dbReference>
<comment type="cofactor">
    <cofactor evidence="1">
        <name>Mg(2+)</name>
        <dbReference type="ChEBI" id="CHEBI:18420"/>
    </cofactor>
</comment>
<dbReference type="PANTHER" id="PTHR31225">
    <property type="entry name" value="OS04G0344100 PROTEIN-RELATED"/>
    <property type="match status" value="1"/>
</dbReference>
<sequence>MVLELWFQNIKQKSSIMELPRTINPIVDTQAKNYQYQPTIWDCNFIESLSSKFMGETYTTRRQKLKENVRVILKETMETLSSLEMIDNLERLGLGYIFAEEIKQSLDWIYGNIENGWKKENLYATTLRFRVLRQHGYQVSQEEFIGLMDDSRYFKESLREDVKGMLSLYEAAHTSSEDESILVEALEFTRKHLKNLKGKVEPNLAKQVNRSLEVPMHWRMLRSESRWYIDAYEKEKNMNPVVLELAKLDFNMVQATFQKDLKTISRWWRNIDVATKLNFARDRLAESFLATVGILYLPQHSRCREWLVKVMNFVMIIDDTFDIFGSLDELEHFSNVLERWDNKEMHNLPYYMKICFLALYNTINEMAYVILKEKGWDILPYMTKAWANFIKAMLVEAKWCKAGYTPSLQEYLENGWISSSGSVILVHAFFATNQNTTIDILENLVNDNDLLYCASMIFRLSNDLATSSAELERGDTASSIRSYMHESNASEKEAREHIRSLIMNTWRKMNASVTSSPYDIQFVDIAINLARTSLFVYQYGDGIGVENLKIKDHIMSLIANPIQDSL</sequence>
<proteinExistence type="predicted"/>
<dbReference type="SFLD" id="SFLDS00005">
    <property type="entry name" value="Isoprenoid_Synthase_Type_I"/>
    <property type="match status" value="1"/>
</dbReference>
<organism evidence="6 7">
    <name type="scientific">Kingdonia uniflora</name>
    <dbReference type="NCBI Taxonomy" id="39325"/>
    <lineage>
        <taxon>Eukaryota</taxon>
        <taxon>Viridiplantae</taxon>
        <taxon>Streptophyta</taxon>
        <taxon>Embryophyta</taxon>
        <taxon>Tracheophyta</taxon>
        <taxon>Spermatophyta</taxon>
        <taxon>Magnoliopsida</taxon>
        <taxon>Ranunculales</taxon>
        <taxon>Circaeasteraceae</taxon>
        <taxon>Kingdonia</taxon>
    </lineage>
</organism>
<dbReference type="FunFam" id="1.10.600.10:FF:000007">
    <property type="entry name" value="Isoprene synthase, chloroplastic"/>
    <property type="match status" value="1"/>
</dbReference>
<evidence type="ECO:0000256" key="1">
    <source>
        <dbReference type="ARBA" id="ARBA00001946"/>
    </source>
</evidence>
<evidence type="ECO:0000256" key="3">
    <source>
        <dbReference type="ARBA" id="ARBA00022842"/>
    </source>
</evidence>
<dbReference type="CDD" id="cd00684">
    <property type="entry name" value="Terpene_cyclase_plant_C1"/>
    <property type="match status" value="1"/>
</dbReference>
<dbReference type="FunFam" id="1.50.10.130:FF:000001">
    <property type="entry name" value="Isoprene synthase, chloroplastic"/>
    <property type="match status" value="1"/>
</dbReference>
<keyword evidence="3" id="KW-0460">Magnesium</keyword>
<dbReference type="InterPro" id="IPR036965">
    <property type="entry name" value="Terpene_synth_N_sf"/>
</dbReference>
<accession>A0A7J7NK35</accession>
<dbReference type="OrthoDB" id="1936865at2759"/>
<evidence type="ECO:0000259" key="5">
    <source>
        <dbReference type="Pfam" id="PF03936"/>
    </source>
</evidence>
<evidence type="ECO:0000313" key="7">
    <source>
        <dbReference type="Proteomes" id="UP000541444"/>
    </source>
</evidence>
<dbReference type="Gene3D" id="1.50.10.130">
    <property type="entry name" value="Terpene synthase, N-terminal domain"/>
    <property type="match status" value="1"/>
</dbReference>
<dbReference type="Pfam" id="PF03936">
    <property type="entry name" value="Terpene_synth_C"/>
    <property type="match status" value="1"/>
</dbReference>
<evidence type="ECO:0000256" key="2">
    <source>
        <dbReference type="ARBA" id="ARBA00022723"/>
    </source>
</evidence>
<dbReference type="InterPro" id="IPR044814">
    <property type="entry name" value="Terpene_cyclase_plant_C1"/>
</dbReference>
<dbReference type="AlphaFoldDB" id="A0A7J7NK35"/>
<dbReference type="Gene3D" id="1.10.600.10">
    <property type="entry name" value="Farnesyl Diphosphate Synthase"/>
    <property type="match status" value="1"/>
</dbReference>
<dbReference type="Proteomes" id="UP000541444">
    <property type="component" value="Unassembled WGS sequence"/>
</dbReference>
<evidence type="ECO:0000259" key="4">
    <source>
        <dbReference type="Pfam" id="PF01397"/>
    </source>
</evidence>
<gene>
    <name evidence="6" type="ORF">GIB67_028907</name>
</gene>
<evidence type="ECO:0000313" key="6">
    <source>
        <dbReference type="EMBL" id="KAF6167360.1"/>
    </source>
</evidence>
<dbReference type="GO" id="GO:0010333">
    <property type="term" value="F:terpene synthase activity"/>
    <property type="evidence" value="ECO:0007669"/>
    <property type="project" value="InterPro"/>
</dbReference>
<dbReference type="SFLD" id="SFLDG01019">
    <property type="entry name" value="Terpene_Cyclase_Like_1_C_Termi"/>
    <property type="match status" value="1"/>
</dbReference>
<keyword evidence="2" id="KW-0479">Metal-binding</keyword>
<dbReference type="InterPro" id="IPR034741">
    <property type="entry name" value="Terpene_cyclase-like_1_C"/>
</dbReference>
<dbReference type="InterPro" id="IPR008949">
    <property type="entry name" value="Isoprenoid_synthase_dom_sf"/>
</dbReference>
<keyword evidence="7" id="KW-1185">Reference proteome</keyword>
<dbReference type="Pfam" id="PF01397">
    <property type="entry name" value="Terpene_synth"/>
    <property type="match status" value="1"/>
</dbReference>
<comment type="caution">
    <text evidence="6">The sequence shown here is derived from an EMBL/GenBank/DDBJ whole genome shotgun (WGS) entry which is preliminary data.</text>
</comment>
<name>A0A7J7NK35_9MAGN</name>
<dbReference type="SUPFAM" id="SSF48576">
    <property type="entry name" value="Terpenoid synthases"/>
    <property type="match status" value="1"/>
</dbReference>
<dbReference type="InterPro" id="IPR050148">
    <property type="entry name" value="Terpene_synthase-like"/>
</dbReference>